<gene>
    <name evidence="1" type="ORF">BD410DRAFT_480703</name>
</gene>
<dbReference type="Proteomes" id="UP000294933">
    <property type="component" value="Unassembled WGS sequence"/>
</dbReference>
<dbReference type="OrthoDB" id="2370221at2759"/>
<sequence length="350" mass="39390">MVMADAERTKYKIILRDEEFTLYKTQIEFDAPNYFTACFFGEFAESKQTTIALDRNPDLFALIVEYMSGYCVLPISAKALPRTMDIATATANLVEDAAFYGLSRLHALLTRPAPPRIDFAWTGFSGTVVSFDDVLKGKLPDGVSYTTSGLCSFGGNNSGKPVIIYAKDIPLRLEGNLELDKSGRPPLNSATATYQLDLTNQQKAQLEMQPYSAFEFHDVHPKSLVVSVYPESRLHLDGTSSMRVEQFALWWRTRRVFGFAGMVEPADEQALRIFDEAFPRPFEDAPRREEFDRNEFVLWGDELLFVITARGFIAGTLQLHVKLLSVWARTRATVLETLRPPAPSIQGVYV</sequence>
<dbReference type="PANTHER" id="PTHR31758:SF2">
    <property type="entry name" value="BTB_POZ DOMAIN-CONTAINING PROTEIN YLR108C"/>
    <property type="match status" value="1"/>
</dbReference>
<evidence type="ECO:0000313" key="2">
    <source>
        <dbReference type="Proteomes" id="UP000294933"/>
    </source>
</evidence>
<dbReference type="VEuPathDB" id="FungiDB:BD410DRAFT_480703"/>
<name>A0A4Y7QIC5_9AGAM</name>
<dbReference type="EMBL" id="ML170160">
    <property type="protein sequence ID" value="TDL27011.1"/>
    <property type="molecule type" value="Genomic_DNA"/>
</dbReference>
<keyword evidence="2" id="KW-1185">Reference proteome</keyword>
<reference evidence="1 2" key="1">
    <citation type="submission" date="2018-06" db="EMBL/GenBank/DDBJ databases">
        <title>A transcriptomic atlas of mushroom development highlights an independent origin of complex multicellularity.</title>
        <authorList>
            <consortium name="DOE Joint Genome Institute"/>
            <person name="Krizsan K."/>
            <person name="Almasi E."/>
            <person name="Merenyi Z."/>
            <person name="Sahu N."/>
            <person name="Viragh M."/>
            <person name="Koszo T."/>
            <person name="Mondo S."/>
            <person name="Kiss B."/>
            <person name="Balint B."/>
            <person name="Kues U."/>
            <person name="Barry K."/>
            <person name="Hegedus J.C."/>
            <person name="Henrissat B."/>
            <person name="Johnson J."/>
            <person name="Lipzen A."/>
            <person name="Ohm R."/>
            <person name="Nagy I."/>
            <person name="Pangilinan J."/>
            <person name="Yan J."/>
            <person name="Xiong Y."/>
            <person name="Grigoriev I.V."/>
            <person name="Hibbett D.S."/>
            <person name="Nagy L.G."/>
        </authorList>
    </citation>
    <scope>NUCLEOTIDE SEQUENCE [LARGE SCALE GENOMIC DNA]</scope>
    <source>
        <strain evidence="1 2">SZMC22713</strain>
    </source>
</reference>
<dbReference type="PANTHER" id="PTHR31758">
    <property type="entry name" value="BTB/POZ DOMAIN-CONTAINING PROTEIN YLR108C"/>
    <property type="match status" value="1"/>
</dbReference>
<accession>A0A4Y7QIC5</accession>
<evidence type="ECO:0000313" key="1">
    <source>
        <dbReference type="EMBL" id="TDL27011.1"/>
    </source>
</evidence>
<protein>
    <recommendedName>
        <fullName evidence="3">BTB domain-containing protein</fullName>
    </recommendedName>
</protein>
<dbReference type="InterPro" id="IPR011333">
    <property type="entry name" value="SKP1/BTB/POZ_sf"/>
</dbReference>
<proteinExistence type="predicted"/>
<dbReference type="AlphaFoldDB" id="A0A4Y7QIC5"/>
<dbReference type="Gene3D" id="3.30.710.10">
    <property type="entry name" value="Potassium Channel Kv1.1, Chain A"/>
    <property type="match status" value="1"/>
</dbReference>
<dbReference type="STRING" id="50990.A0A4Y7QIC5"/>
<organism evidence="1 2">
    <name type="scientific">Rickenella mellea</name>
    <dbReference type="NCBI Taxonomy" id="50990"/>
    <lineage>
        <taxon>Eukaryota</taxon>
        <taxon>Fungi</taxon>
        <taxon>Dikarya</taxon>
        <taxon>Basidiomycota</taxon>
        <taxon>Agaricomycotina</taxon>
        <taxon>Agaricomycetes</taxon>
        <taxon>Hymenochaetales</taxon>
        <taxon>Rickenellaceae</taxon>
        <taxon>Rickenella</taxon>
    </lineage>
</organism>
<dbReference type="SUPFAM" id="SSF54695">
    <property type="entry name" value="POZ domain"/>
    <property type="match status" value="1"/>
</dbReference>
<evidence type="ECO:0008006" key="3">
    <source>
        <dbReference type="Google" id="ProtNLM"/>
    </source>
</evidence>